<dbReference type="InterPro" id="IPR050273">
    <property type="entry name" value="GppA/Ppx_hydrolase"/>
</dbReference>
<evidence type="ECO:0000313" key="4">
    <source>
        <dbReference type="EMBL" id="RNG34076.1"/>
    </source>
</evidence>
<keyword evidence="2" id="KW-0378">Hydrolase</keyword>
<dbReference type="PANTHER" id="PTHR30005:SF0">
    <property type="entry name" value="RETROGRADE REGULATION PROTEIN 2"/>
    <property type="match status" value="1"/>
</dbReference>
<organism evidence="4 5">
    <name type="scientific">Streptomyces botrytidirepellens</name>
    <dbReference type="NCBI Taxonomy" id="2486417"/>
    <lineage>
        <taxon>Bacteria</taxon>
        <taxon>Bacillati</taxon>
        <taxon>Actinomycetota</taxon>
        <taxon>Actinomycetes</taxon>
        <taxon>Kitasatosporales</taxon>
        <taxon>Streptomycetaceae</taxon>
        <taxon>Streptomyces</taxon>
    </lineage>
</organism>
<evidence type="ECO:0000256" key="2">
    <source>
        <dbReference type="ARBA" id="ARBA00022801"/>
    </source>
</evidence>
<dbReference type="PANTHER" id="PTHR30005">
    <property type="entry name" value="EXOPOLYPHOSPHATASE"/>
    <property type="match status" value="1"/>
</dbReference>
<dbReference type="Gene3D" id="3.30.420.150">
    <property type="entry name" value="Exopolyphosphatase. Domain 2"/>
    <property type="match status" value="1"/>
</dbReference>
<dbReference type="CDD" id="cd24056">
    <property type="entry name" value="ASKHA_NBD_MtPPX1-like"/>
    <property type="match status" value="1"/>
</dbReference>
<gene>
    <name evidence="4" type="ORF">EEJ42_06500</name>
</gene>
<dbReference type="Proteomes" id="UP000275401">
    <property type="component" value="Unassembled WGS sequence"/>
</dbReference>
<comment type="similarity">
    <text evidence="1">Belongs to the GppA/Ppx family.</text>
</comment>
<accession>A0A3M8WVS5</accession>
<proteinExistence type="inferred from homology"/>
<evidence type="ECO:0000313" key="5">
    <source>
        <dbReference type="Proteomes" id="UP000275401"/>
    </source>
</evidence>
<reference evidence="4 5" key="1">
    <citation type="submission" date="2018-11" db="EMBL/GenBank/DDBJ databases">
        <title>The Potential of Streptomyces as Biocontrol Agents against the Tomato grey mould, Botrytis cinerea (Gray mold) Frontiers in Microbiology.</title>
        <authorList>
            <person name="Li D."/>
        </authorList>
    </citation>
    <scope>NUCLEOTIDE SEQUENCE [LARGE SCALE GENOMIC DNA]</scope>
    <source>
        <strain evidence="4 5">NEAU-LD23</strain>
    </source>
</reference>
<dbReference type="InterPro" id="IPR003695">
    <property type="entry name" value="Ppx_GppA_N"/>
</dbReference>
<sequence length="333" mass="35515">MRLAVLDIGSRSVHLKIADLVPGGPPEPVATLKRSVHLAEATDRHGVISQDAIRRLVGAVTESEAVVAAHQVDDLVPLATSAVRDAANRKTVLAAIEDATGFRVRFFSGEEEARLTFLAARGWHGWSAGQMLLLDIGGGSMELACGSRTEPAVALSLPLGAGRLTRHHLPDEAPVHKRDVARLRKYVRSVLTEATAELRDQPAPVSAIATSKTFTQLARLAGAPKPTAGAPGRSTLARSDLRKWIPRLAARSDAERARLPGISTSRAHQSLAGAIVAEAAMELLDVRRVTICPWALREGVLLDRLAALGTPPLPAVAVPRARHHALHRLHTVS</sequence>
<dbReference type="Gene3D" id="3.30.420.40">
    <property type="match status" value="1"/>
</dbReference>
<dbReference type="GO" id="GO:0016462">
    <property type="term" value="F:pyrophosphatase activity"/>
    <property type="evidence" value="ECO:0007669"/>
    <property type="project" value="TreeGrafter"/>
</dbReference>
<dbReference type="FunFam" id="3.30.420.150:FF:000006">
    <property type="entry name" value="Ppx/GppA family phosphatase"/>
    <property type="match status" value="1"/>
</dbReference>
<dbReference type="InterPro" id="IPR043129">
    <property type="entry name" value="ATPase_NBD"/>
</dbReference>
<dbReference type="Pfam" id="PF02541">
    <property type="entry name" value="Ppx-GppA"/>
    <property type="match status" value="1"/>
</dbReference>
<keyword evidence="5" id="KW-1185">Reference proteome</keyword>
<dbReference type="EMBL" id="RIBZ01000088">
    <property type="protein sequence ID" value="RNG34076.1"/>
    <property type="molecule type" value="Genomic_DNA"/>
</dbReference>
<feature type="domain" description="Ppx/GppA phosphatase N-terminal" evidence="3">
    <location>
        <begin position="18"/>
        <end position="305"/>
    </location>
</feature>
<protein>
    <submittedName>
        <fullName evidence="4">Ppx/GppA family phosphatase</fullName>
    </submittedName>
</protein>
<name>A0A3M8WVS5_9ACTN</name>
<dbReference type="SUPFAM" id="SSF53067">
    <property type="entry name" value="Actin-like ATPase domain"/>
    <property type="match status" value="2"/>
</dbReference>
<dbReference type="RefSeq" id="WP_123099017.1">
    <property type="nucleotide sequence ID" value="NZ_RIBZ01000088.1"/>
</dbReference>
<dbReference type="AlphaFoldDB" id="A0A3M8WVS5"/>
<evidence type="ECO:0000256" key="1">
    <source>
        <dbReference type="ARBA" id="ARBA00007125"/>
    </source>
</evidence>
<evidence type="ECO:0000259" key="3">
    <source>
        <dbReference type="Pfam" id="PF02541"/>
    </source>
</evidence>
<comment type="caution">
    <text evidence="4">The sequence shown here is derived from an EMBL/GenBank/DDBJ whole genome shotgun (WGS) entry which is preliminary data.</text>
</comment>